<dbReference type="EMBL" id="AP009493">
    <property type="protein sequence ID" value="BAG20374.1"/>
    <property type="molecule type" value="Genomic_DNA"/>
</dbReference>
<dbReference type="GO" id="GO:0043571">
    <property type="term" value="P:maintenance of CRISPR repeat elements"/>
    <property type="evidence" value="ECO:0007669"/>
    <property type="project" value="InterPro"/>
</dbReference>
<dbReference type="Pfam" id="PF09704">
    <property type="entry name" value="Cas_Cas5d"/>
    <property type="match status" value="1"/>
</dbReference>
<dbReference type="KEGG" id="sgr:SGR_3545"/>
<dbReference type="InterPro" id="IPR013422">
    <property type="entry name" value="CRISPR-assoc_prot_Cas5_N"/>
</dbReference>
<dbReference type="NCBIfam" id="TIGR02593">
    <property type="entry name" value="CRISPR_cas5"/>
    <property type="match status" value="1"/>
</dbReference>
<organism evidence="3 4">
    <name type="scientific">Streptomyces griseus subsp. griseus (strain JCM 4626 / CBS 651.72 / NBRC 13350 / KCC S-0626 / ISP 5235)</name>
    <dbReference type="NCBI Taxonomy" id="455632"/>
    <lineage>
        <taxon>Bacteria</taxon>
        <taxon>Bacillati</taxon>
        <taxon>Actinomycetota</taxon>
        <taxon>Actinomycetes</taxon>
        <taxon>Kitasatosporales</taxon>
        <taxon>Streptomycetaceae</taxon>
        <taxon>Streptomyces</taxon>
    </lineage>
</organism>
<reference evidence="4" key="1">
    <citation type="journal article" date="2008" name="J. Bacteriol.">
        <title>Genome sequence of the streptomycin-producing microorganism Streptomyces griseus IFO 13350.</title>
        <authorList>
            <person name="Ohnishi Y."/>
            <person name="Ishikawa J."/>
            <person name="Hara H."/>
            <person name="Suzuki H."/>
            <person name="Ikenoya M."/>
            <person name="Ikeda H."/>
            <person name="Yamashita A."/>
            <person name="Hattori M."/>
            <person name="Horinouchi S."/>
        </authorList>
    </citation>
    <scope>NUCLEOTIDE SEQUENCE [LARGE SCALE GENOMIC DNA]</scope>
    <source>
        <strain evidence="4">JCM 4626 / NBRC 13350</strain>
    </source>
</reference>
<protein>
    <submittedName>
        <fullName evidence="3">CRISPR-associated protein CT1976</fullName>
    </submittedName>
</protein>
<evidence type="ECO:0000313" key="3">
    <source>
        <dbReference type="EMBL" id="BAG20374.1"/>
    </source>
</evidence>
<dbReference type="CDD" id="cd09756">
    <property type="entry name" value="Cas5_I-E"/>
    <property type="match status" value="1"/>
</dbReference>
<sequence>MTVLLLRLAGPLQSWGSAARFTRRTTENAPTKSGVIGLLAAAQGRRRDADLTDLAALEFGVRIDQPGSRLRDFQTARHSDTLKAMPLSERFYLADAVFVAGVSGEAGLVQRLYEALLEPVFLPYLGRRSCPPSQPVTITEPLDGELEQALREAPWEASGWYRTRRDTSFRRQGQSPPAEVRLDLLLDSPPGPGRLPDITLRDLPVSFDPRHRRYGLRGVRTTEASVPTTVGTRTAQPPHEPTALLTPVTPTTSAMPVTPTTPVPPVTRTD</sequence>
<evidence type="ECO:0000256" key="1">
    <source>
        <dbReference type="ARBA" id="ARBA00023118"/>
    </source>
</evidence>
<dbReference type="RefSeq" id="WP_012379972.1">
    <property type="nucleotide sequence ID" value="NC_010572.1"/>
</dbReference>
<proteinExistence type="predicted"/>
<dbReference type="GO" id="GO:0003723">
    <property type="term" value="F:RNA binding"/>
    <property type="evidence" value="ECO:0007669"/>
    <property type="project" value="InterPro"/>
</dbReference>
<dbReference type="eggNOG" id="ENOG502ZBPB">
    <property type="taxonomic scope" value="Bacteria"/>
</dbReference>
<accession>B1VNZ5</accession>
<keyword evidence="1" id="KW-0051">Antiviral defense</keyword>
<dbReference type="GO" id="GO:0051607">
    <property type="term" value="P:defense response to virus"/>
    <property type="evidence" value="ECO:0007669"/>
    <property type="project" value="UniProtKB-KW"/>
</dbReference>
<feature type="region of interest" description="Disordered" evidence="2">
    <location>
        <begin position="223"/>
        <end position="270"/>
    </location>
</feature>
<feature type="compositionally biased region" description="Polar residues" evidence="2">
    <location>
        <begin position="223"/>
        <end position="235"/>
    </location>
</feature>
<dbReference type="InterPro" id="IPR021124">
    <property type="entry name" value="CRISPR-assoc_prot_Cas5"/>
</dbReference>
<dbReference type="AlphaFoldDB" id="B1VNZ5"/>
<evidence type="ECO:0000256" key="2">
    <source>
        <dbReference type="SAM" id="MobiDB-lite"/>
    </source>
</evidence>
<dbReference type="NCBIfam" id="TIGR01868">
    <property type="entry name" value="casD_Cas5e"/>
    <property type="match status" value="1"/>
</dbReference>
<dbReference type="Gene3D" id="3.30.70.2660">
    <property type="match status" value="1"/>
</dbReference>
<dbReference type="Proteomes" id="UP000001685">
    <property type="component" value="Chromosome"/>
</dbReference>
<gene>
    <name evidence="3" type="ordered locus">SGR_3545</name>
</gene>
<dbReference type="PATRIC" id="fig|455632.4.peg.3619"/>
<name>B1VNZ5_STRGG</name>
<feature type="compositionally biased region" description="Low complexity" evidence="2">
    <location>
        <begin position="241"/>
        <end position="258"/>
    </location>
</feature>
<evidence type="ECO:0000313" key="4">
    <source>
        <dbReference type="Proteomes" id="UP000001685"/>
    </source>
</evidence>
<dbReference type="InterPro" id="IPR010147">
    <property type="entry name" value="CRISPR-assoc_prot_CasD"/>
</dbReference>
<feature type="compositionally biased region" description="Pro residues" evidence="2">
    <location>
        <begin position="259"/>
        <end position="270"/>
    </location>
</feature>
<dbReference type="HOGENOM" id="CLU_084726_1_0_11"/>